<reference evidence="1" key="1">
    <citation type="submission" date="2014-09" db="EMBL/GenBank/DDBJ databases">
        <authorList>
            <person name="Magalhaes I.L.F."/>
            <person name="Oliveira U."/>
            <person name="Santos F.R."/>
            <person name="Vidigal T.H.D.A."/>
            <person name="Brescovit A.D."/>
            <person name="Santos A.J."/>
        </authorList>
    </citation>
    <scope>NUCLEOTIDE SEQUENCE</scope>
    <source>
        <tissue evidence="1">Shoot tissue taken approximately 20 cm above the soil surface</tissue>
    </source>
</reference>
<organism evidence="1">
    <name type="scientific">Arundo donax</name>
    <name type="common">Giant reed</name>
    <name type="synonym">Donax arundinaceus</name>
    <dbReference type="NCBI Taxonomy" id="35708"/>
    <lineage>
        <taxon>Eukaryota</taxon>
        <taxon>Viridiplantae</taxon>
        <taxon>Streptophyta</taxon>
        <taxon>Embryophyta</taxon>
        <taxon>Tracheophyta</taxon>
        <taxon>Spermatophyta</taxon>
        <taxon>Magnoliopsida</taxon>
        <taxon>Liliopsida</taxon>
        <taxon>Poales</taxon>
        <taxon>Poaceae</taxon>
        <taxon>PACMAD clade</taxon>
        <taxon>Arundinoideae</taxon>
        <taxon>Arundineae</taxon>
        <taxon>Arundo</taxon>
    </lineage>
</organism>
<proteinExistence type="predicted"/>
<evidence type="ECO:0000313" key="1">
    <source>
        <dbReference type="EMBL" id="JAD65355.1"/>
    </source>
</evidence>
<protein>
    <submittedName>
        <fullName evidence="1">Uncharacterized protein</fullName>
    </submittedName>
</protein>
<reference evidence="1" key="2">
    <citation type="journal article" date="2015" name="Data Brief">
        <title>Shoot transcriptome of the giant reed, Arundo donax.</title>
        <authorList>
            <person name="Barrero R.A."/>
            <person name="Guerrero F.D."/>
            <person name="Moolhuijzen P."/>
            <person name="Goolsby J.A."/>
            <person name="Tidwell J."/>
            <person name="Bellgard S.E."/>
            <person name="Bellgard M.I."/>
        </authorList>
    </citation>
    <scope>NUCLEOTIDE SEQUENCE</scope>
    <source>
        <tissue evidence="1">Shoot tissue taken approximately 20 cm above the soil surface</tissue>
    </source>
</reference>
<name>A0A0A9BW04_ARUDO</name>
<accession>A0A0A9BW04</accession>
<sequence length="76" mass="9279">MISMVDVWRSSEVQKGAFVWEVDLAFFPRRMLMEEAKLMESGGGRRLWQYRRRRWSVGKRRRYMENRGVIQWSNHG</sequence>
<dbReference type="EMBL" id="GBRH01232540">
    <property type="protein sequence ID" value="JAD65355.1"/>
    <property type="molecule type" value="Transcribed_RNA"/>
</dbReference>
<dbReference type="AlphaFoldDB" id="A0A0A9BW04"/>